<feature type="active site" description="Proton acceptor" evidence="2">
    <location>
        <position position="128"/>
    </location>
</feature>
<sequence length="183" mass="20210">MRMFLALVPPPKALHAVERAIHPLRQQRPQLRWAAPATWHLTLVFLGNVTETQCDQLRRALPQQLAGHAPLSLAVHGAGVFPAAVERARVLWLGVRGDTEALERLVDALRDAAQTSDIAVQNRKYHPHLTVARSRRPTDMRGALAGLDTVAGDSWTATEVRLLHSTLGPRGPHYRTVSSWALT</sequence>
<dbReference type="InterPro" id="IPR009097">
    <property type="entry name" value="Cyclic_Pdiesterase"/>
</dbReference>
<dbReference type="Proteomes" id="UP001250214">
    <property type="component" value="Unassembled WGS sequence"/>
</dbReference>
<name>A0ABU2H4G2_9ACTN</name>
<accession>A0ABU2H4G2</accession>
<dbReference type="EC" id="3.1.4.58" evidence="2"/>
<dbReference type="NCBIfam" id="TIGR02258">
    <property type="entry name" value="2_5_ligase"/>
    <property type="match status" value="1"/>
</dbReference>
<dbReference type="HAMAP" id="MF_01940">
    <property type="entry name" value="RNA_CPDase"/>
    <property type="match status" value="1"/>
</dbReference>
<proteinExistence type="inferred from homology"/>
<gene>
    <name evidence="3" type="primary">thpR</name>
    <name evidence="3" type="ORF">RIF23_07760</name>
</gene>
<evidence type="ECO:0000313" key="4">
    <source>
        <dbReference type="Proteomes" id="UP001250214"/>
    </source>
</evidence>
<comment type="caution">
    <text evidence="3">The sequence shown here is derived from an EMBL/GenBank/DDBJ whole genome shotgun (WGS) entry which is preliminary data.</text>
</comment>
<feature type="short sequence motif" description="HXTX 1" evidence="2">
    <location>
        <begin position="40"/>
        <end position="43"/>
    </location>
</feature>
<comment type="similarity">
    <text evidence="2">Belongs to the 2H phosphoesterase superfamily. ThpR family.</text>
</comment>
<protein>
    <recommendedName>
        <fullName evidence="2">RNA 2',3'-cyclic phosphodiesterase</fullName>
        <shortName evidence="2">RNA 2',3'-CPDase</shortName>
        <ecNumber evidence="2">3.1.4.58</ecNumber>
    </recommendedName>
</protein>
<dbReference type="InterPro" id="IPR004175">
    <property type="entry name" value="RNA_CPDase"/>
</dbReference>
<evidence type="ECO:0000256" key="2">
    <source>
        <dbReference type="HAMAP-Rule" id="MF_01940"/>
    </source>
</evidence>
<dbReference type="PANTHER" id="PTHR35561:SF1">
    <property type="entry name" value="RNA 2',3'-CYCLIC PHOSPHODIESTERASE"/>
    <property type="match status" value="1"/>
</dbReference>
<comment type="catalytic activity">
    <reaction evidence="2">
        <text>a 3'-end 2',3'-cyclophospho-ribonucleotide-RNA + H2O = a 3'-end 2'-phospho-ribonucleotide-RNA + H(+)</text>
        <dbReference type="Rhea" id="RHEA:11828"/>
        <dbReference type="Rhea" id="RHEA-COMP:10464"/>
        <dbReference type="Rhea" id="RHEA-COMP:17353"/>
        <dbReference type="ChEBI" id="CHEBI:15377"/>
        <dbReference type="ChEBI" id="CHEBI:15378"/>
        <dbReference type="ChEBI" id="CHEBI:83064"/>
        <dbReference type="ChEBI" id="CHEBI:173113"/>
        <dbReference type="EC" id="3.1.4.58"/>
    </reaction>
</comment>
<dbReference type="PANTHER" id="PTHR35561">
    <property type="entry name" value="RNA 2',3'-CYCLIC PHOSPHODIESTERASE"/>
    <property type="match status" value="1"/>
</dbReference>
<reference evidence="4" key="1">
    <citation type="submission" date="2023-07" db="EMBL/GenBank/DDBJ databases">
        <title>Novel species in the genus Lipingzhangella isolated from Sambhar Salt Lake.</title>
        <authorList>
            <person name="Jiya N."/>
            <person name="Kajale S."/>
            <person name="Sharma A."/>
        </authorList>
    </citation>
    <scope>NUCLEOTIDE SEQUENCE [LARGE SCALE GENOMIC DNA]</scope>
    <source>
        <strain evidence="4">LS1_29</strain>
    </source>
</reference>
<organism evidence="3 4">
    <name type="scientific">Lipingzhangella rawalii</name>
    <dbReference type="NCBI Taxonomy" id="2055835"/>
    <lineage>
        <taxon>Bacteria</taxon>
        <taxon>Bacillati</taxon>
        <taxon>Actinomycetota</taxon>
        <taxon>Actinomycetes</taxon>
        <taxon>Streptosporangiales</taxon>
        <taxon>Nocardiopsidaceae</taxon>
        <taxon>Lipingzhangella</taxon>
    </lineage>
</organism>
<dbReference type="Gene3D" id="3.90.1140.10">
    <property type="entry name" value="Cyclic phosphodiesterase"/>
    <property type="match status" value="1"/>
</dbReference>
<dbReference type="EMBL" id="JAVLVT010000003">
    <property type="protein sequence ID" value="MDS1270187.1"/>
    <property type="molecule type" value="Genomic_DNA"/>
</dbReference>
<comment type="function">
    <text evidence="2">Hydrolyzes RNA 2',3'-cyclic phosphodiester to an RNA 2'-phosphomonoester.</text>
</comment>
<feature type="active site" description="Proton donor" evidence="2">
    <location>
        <position position="40"/>
    </location>
</feature>
<feature type="short sequence motif" description="HXTX 2" evidence="2">
    <location>
        <begin position="128"/>
        <end position="131"/>
    </location>
</feature>
<keyword evidence="1 2" id="KW-0378">Hydrolase</keyword>
<keyword evidence="4" id="KW-1185">Reference proteome</keyword>
<dbReference type="Pfam" id="PF13563">
    <property type="entry name" value="2_5_RNA_ligase2"/>
    <property type="match status" value="1"/>
</dbReference>
<evidence type="ECO:0000256" key="1">
    <source>
        <dbReference type="ARBA" id="ARBA00022801"/>
    </source>
</evidence>
<evidence type="ECO:0000313" key="3">
    <source>
        <dbReference type="EMBL" id="MDS1270187.1"/>
    </source>
</evidence>
<dbReference type="SUPFAM" id="SSF55144">
    <property type="entry name" value="LigT-like"/>
    <property type="match status" value="1"/>
</dbReference>